<keyword evidence="5" id="KW-0479">Metal-binding</keyword>
<sequence>MTRYILQHSLREQIADGVLLVLGVAAAIAGVTGLLVWASLTGRGDSFWPLALYALGLIASFSLSAAYNLTLHAPSRAILRRLDHAAIFLLIAGTYTPLALLGLGGWQGTALTLATWGLALIGLVMKLCFFPRWDRAGFVLYLGQGWLGLLAIWPLVHSLPPLALALLLAGGLTYTVGTVFYHRDGLPYARAIWHLHVLAAATAHYVAVILVTQTH</sequence>
<feature type="transmembrane region" description="Helical" evidence="6">
    <location>
        <begin position="50"/>
        <end position="70"/>
    </location>
</feature>
<keyword evidence="4 6" id="KW-0472">Membrane</keyword>
<dbReference type="Pfam" id="PF03006">
    <property type="entry name" value="HlyIII"/>
    <property type="match status" value="1"/>
</dbReference>
<comment type="subcellular location">
    <subcellularLocation>
        <location evidence="1">Membrane</location>
        <topology evidence="1">Multi-pass membrane protein</topology>
    </subcellularLocation>
</comment>
<dbReference type="EMBL" id="FNEJ01000008">
    <property type="protein sequence ID" value="SDI67895.1"/>
    <property type="molecule type" value="Genomic_DNA"/>
</dbReference>
<dbReference type="InterPro" id="IPR004254">
    <property type="entry name" value="AdipoR/HlyIII-related"/>
</dbReference>
<protein>
    <submittedName>
        <fullName evidence="7">Hemolysin III</fullName>
    </submittedName>
</protein>
<keyword evidence="5" id="KW-0862">Zinc</keyword>
<keyword evidence="3 6" id="KW-1133">Transmembrane helix</keyword>
<feature type="transmembrane region" description="Helical" evidence="6">
    <location>
        <begin position="109"/>
        <end position="129"/>
    </location>
</feature>
<evidence type="ECO:0000256" key="6">
    <source>
        <dbReference type="SAM" id="Phobius"/>
    </source>
</evidence>
<dbReference type="OrthoDB" id="9813689at2"/>
<dbReference type="RefSeq" id="WP_089846739.1">
    <property type="nucleotide sequence ID" value="NZ_FNEJ01000008.1"/>
</dbReference>
<dbReference type="STRING" id="555512.SAMN04487993_100878"/>
<name>A0A1G8MJ64_9RHOB</name>
<feature type="transmembrane region" description="Helical" evidence="6">
    <location>
        <begin position="193"/>
        <end position="212"/>
    </location>
</feature>
<gene>
    <name evidence="7" type="ORF">SAMN04487993_100878</name>
</gene>
<feature type="transmembrane region" description="Helical" evidence="6">
    <location>
        <begin position="18"/>
        <end position="38"/>
    </location>
</feature>
<evidence type="ECO:0000313" key="7">
    <source>
        <dbReference type="EMBL" id="SDI67895.1"/>
    </source>
</evidence>
<evidence type="ECO:0000313" key="8">
    <source>
        <dbReference type="Proteomes" id="UP000199093"/>
    </source>
</evidence>
<keyword evidence="2 6" id="KW-0812">Transmembrane</keyword>
<feature type="transmembrane region" description="Helical" evidence="6">
    <location>
        <begin position="162"/>
        <end position="181"/>
    </location>
</feature>
<dbReference type="AlphaFoldDB" id="A0A1G8MJ64"/>
<reference evidence="7 8" key="1">
    <citation type="submission" date="2016-10" db="EMBL/GenBank/DDBJ databases">
        <authorList>
            <person name="de Groot N.N."/>
        </authorList>
    </citation>
    <scope>NUCLEOTIDE SEQUENCE [LARGE SCALE GENOMIC DNA]</scope>
    <source>
        <strain evidence="7 8">DSM 26424</strain>
    </source>
</reference>
<dbReference type="Proteomes" id="UP000199093">
    <property type="component" value="Unassembled WGS sequence"/>
</dbReference>
<dbReference type="PANTHER" id="PTHR20855">
    <property type="entry name" value="ADIPOR/PROGESTIN RECEPTOR-RELATED"/>
    <property type="match status" value="1"/>
</dbReference>
<dbReference type="GO" id="GO:0046872">
    <property type="term" value="F:metal ion binding"/>
    <property type="evidence" value="ECO:0007669"/>
    <property type="project" value="UniProtKB-KW"/>
</dbReference>
<evidence type="ECO:0000256" key="3">
    <source>
        <dbReference type="ARBA" id="ARBA00022989"/>
    </source>
</evidence>
<evidence type="ECO:0000256" key="5">
    <source>
        <dbReference type="PIRSR" id="PIRSR604254-1"/>
    </source>
</evidence>
<feature type="binding site" evidence="5">
    <location>
        <position position="194"/>
    </location>
    <ligand>
        <name>Zn(2+)</name>
        <dbReference type="ChEBI" id="CHEBI:29105"/>
    </ligand>
</feature>
<accession>A0A1G8MJ64</accession>
<evidence type="ECO:0000256" key="2">
    <source>
        <dbReference type="ARBA" id="ARBA00022692"/>
    </source>
</evidence>
<dbReference type="GO" id="GO:0016020">
    <property type="term" value="C:membrane"/>
    <property type="evidence" value="ECO:0007669"/>
    <property type="project" value="UniProtKB-SubCell"/>
</dbReference>
<proteinExistence type="predicted"/>
<evidence type="ECO:0000256" key="1">
    <source>
        <dbReference type="ARBA" id="ARBA00004141"/>
    </source>
</evidence>
<dbReference type="PANTHER" id="PTHR20855:SF3">
    <property type="entry name" value="LD03007P"/>
    <property type="match status" value="1"/>
</dbReference>
<feature type="transmembrane region" description="Helical" evidence="6">
    <location>
        <begin position="82"/>
        <end position="103"/>
    </location>
</feature>
<feature type="transmembrane region" description="Helical" evidence="6">
    <location>
        <begin position="136"/>
        <end position="156"/>
    </location>
</feature>
<organism evidence="7 8">
    <name type="scientific">Salipiger marinus</name>
    <dbReference type="NCBI Taxonomy" id="555512"/>
    <lineage>
        <taxon>Bacteria</taxon>
        <taxon>Pseudomonadati</taxon>
        <taxon>Pseudomonadota</taxon>
        <taxon>Alphaproteobacteria</taxon>
        <taxon>Rhodobacterales</taxon>
        <taxon>Roseobacteraceae</taxon>
        <taxon>Salipiger</taxon>
    </lineage>
</organism>
<keyword evidence="8" id="KW-1185">Reference proteome</keyword>
<evidence type="ECO:0000256" key="4">
    <source>
        <dbReference type="ARBA" id="ARBA00023136"/>
    </source>
</evidence>